<name>A0A7W7RPP6_9ACTN</name>
<gene>
    <name evidence="1" type="ORF">F4561_006242</name>
</gene>
<evidence type="ECO:0000313" key="1">
    <source>
        <dbReference type="EMBL" id="MBB4935348.1"/>
    </source>
</evidence>
<dbReference type="AlphaFoldDB" id="A0A7W7RPP6"/>
<proteinExistence type="predicted"/>
<dbReference type="EMBL" id="JACHJT010000002">
    <property type="protein sequence ID" value="MBB4935348.1"/>
    <property type="molecule type" value="Genomic_DNA"/>
</dbReference>
<evidence type="ECO:0000313" key="2">
    <source>
        <dbReference type="Proteomes" id="UP000523007"/>
    </source>
</evidence>
<keyword evidence="2" id="KW-1185">Reference proteome</keyword>
<reference evidence="1 2" key="1">
    <citation type="submission" date="2020-08" db="EMBL/GenBank/DDBJ databases">
        <title>Sequencing the genomes of 1000 actinobacteria strains.</title>
        <authorList>
            <person name="Klenk H.-P."/>
        </authorList>
    </citation>
    <scope>NUCLEOTIDE SEQUENCE [LARGE SCALE GENOMIC DNA]</scope>
    <source>
        <strain evidence="1 2">DSM 102030</strain>
    </source>
</reference>
<sequence length="91" mass="10567">MTEWTWEYVPDAEQVVGNMAPEIKHDVERLAQGLADAAAVRHLGDAPVAESGVSRLFNHAEGRLILWYMEHRHLRLVFVVRVQYWPVTDEW</sequence>
<protein>
    <recommendedName>
        <fullName evidence="3">ParE-like toxin of type II ParDE toxin-antitoxin system</fullName>
    </recommendedName>
</protein>
<dbReference type="Proteomes" id="UP000523007">
    <property type="component" value="Unassembled WGS sequence"/>
</dbReference>
<evidence type="ECO:0008006" key="3">
    <source>
        <dbReference type="Google" id="ProtNLM"/>
    </source>
</evidence>
<accession>A0A7W7RPP6</accession>
<dbReference type="RefSeq" id="WP_184585090.1">
    <property type="nucleotide sequence ID" value="NZ_JACHJT010000002.1"/>
</dbReference>
<organism evidence="1 2">
    <name type="scientific">Lipingzhangella halophila</name>
    <dbReference type="NCBI Taxonomy" id="1783352"/>
    <lineage>
        <taxon>Bacteria</taxon>
        <taxon>Bacillati</taxon>
        <taxon>Actinomycetota</taxon>
        <taxon>Actinomycetes</taxon>
        <taxon>Streptosporangiales</taxon>
        <taxon>Nocardiopsidaceae</taxon>
        <taxon>Lipingzhangella</taxon>
    </lineage>
</organism>
<comment type="caution">
    <text evidence="1">The sequence shown here is derived from an EMBL/GenBank/DDBJ whole genome shotgun (WGS) entry which is preliminary data.</text>
</comment>